<feature type="transmembrane region" description="Helical" evidence="7">
    <location>
        <begin position="318"/>
        <end position="338"/>
    </location>
</feature>
<evidence type="ECO:0000256" key="6">
    <source>
        <dbReference type="ARBA" id="ARBA00023136"/>
    </source>
</evidence>
<dbReference type="Gene3D" id="1.10.3720.10">
    <property type="entry name" value="MetI-like"/>
    <property type="match status" value="2"/>
</dbReference>
<accession>A0ABT4HAF8</accession>
<evidence type="ECO:0000256" key="4">
    <source>
        <dbReference type="ARBA" id="ARBA00022692"/>
    </source>
</evidence>
<evidence type="ECO:0000259" key="8">
    <source>
        <dbReference type="PROSITE" id="PS50928"/>
    </source>
</evidence>
<feature type="transmembrane region" description="Helical" evidence="7">
    <location>
        <begin position="62"/>
        <end position="84"/>
    </location>
</feature>
<proteinExistence type="inferred from homology"/>
<dbReference type="CDD" id="cd06261">
    <property type="entry name" value="TM_PBP2"/>
    <property type="match status" value="1"/>
</dbReference>
<keyword evidence="5 7" id="KW-1133">Transmembrane helix</keyword>
<dbReference type="RefSeq" id="WP_268785301.1">
    <property type="nucleotide sequence ID" value="NZ_JAPQYE010000001.1"/>
</dbReference>
<keyword evidence="2 7" id="KW-0813">Transport</keyword>
<feature type="transmembrane region" description="Helical" evidence="7">
    <location>
        <begin position="105"/>
        <end position="130"/>
    </location>
</feature>
<reference evidence="9" key="1">
    <citation type="submission" date="2022-12" db="EMBL/GenBank/DDBJ databases">
        <title>Whole genome sequence of Mycolicibacterium iranicum strain SBH312.</title>
        <authorList>
            <person name="Jani J."/>
            <person name="Arifin Mustapha Z."/>
            <person name="Ahmed K."/>
            <person name="Kai Ling C."/>
        </authorList>
    </citation>
    <scope>NUCLEOTIDE SEQUENCE</scope>
    <source>
        <strain evidence="9">SBH312</strain>
    </source>
</reference>
<feature type="transmembrane region" description="Helical" evidence="7">
    <location>
        <begin position="376"/>
        <end position="400"/>
    </location>
</feature>
<evidence type="ECO:0000256" key="3">
    <source>
        <dbReference type="ARBA" id="ARBA00022475"/>
    </source>
</evidence>
<dbReference type="PROSITE" id="PS50928">
    <property type="entry name" value="ABC_TM1"/>
    <property type="match status" value="2"/>
</dbReference>
<keyword evidence="3" id="KW-1003">Cell membrane</keyword>
<evidence type="ECO:0000313" key="9">
    <source>
        <dbReference type="EMBL" id="MCZ0727153.1"/>
    </source>
</evidence>
<feature type="domain" description="ABC transmembrane type-1" evidence="8">
    <location>
        <begin position="311"/>
        <end position="495"/>
    </location>
</feature>
<feature type="transmembrane region" description="Helical" evidence="7">
    <location>
        <begin position="471"/>
        <end position="494"/>
    </location>
</feature>
<gene>
    <name evidence="9" type="ORF">OY187_03770</name>
</gene>
<comment type="caution">
    <text evidence="9">The sequence shown here is derived from an EMBL/GenBank/DDBJ whole genome shotgun (WGS) entry which is preliminary data.</text>
</comment>
<evidence type="ECO:0000256" key="7">
    <source>
        <dbReference type="RuleBase" id="RU363032"/>
    </source>
</evidence>
<dbReference type="EMBL" id="JAPQYE010000001">
    <property type="protein sequence ID" value="MCZ0727153.1"/>
    <property type="molecule type" value="Genomic_DNA"/>
</dbReference>
<dbReference type="PANTHER" id="PTHR30151:SF0">
    <property type="entry name" value="ABC TRANSPORTER PERMEASE PROTEIN MJ0413-RELATED"/>
    <property type="match status" value="1"/>
</dbReference>
<dbReference type="InterPro" id="IPR000515">
    <property type="entry name" value="MetI-like"/>
</dbReference>
<evidence type="ECO:0000256" key="5">
    <source>
        <dbReference type="ARBA" id="ARBA00022989"/>
    </source>
</evidence>
<name>A0ABT4HAF8_MYCIR</name>
<dbReference type="Pfam" id="PF00528">
    <property type="entry name" value="BPD_transp_1"/>
    <property type="match status" value="2"/>
</dbReference>
<evidence type="ECO:0000256" key="2">
    <source>
        <dbReference type="ARBA" id="ARBA00022448"/>
    </source>
</evidence>
<dbReference type="PANTHER" id="PTHR30151">
    <property type="entry name" value="ALKANE SULFONATE ABC TRANSPORTER-RELATED, MEMBRANE SUBUNIT"/>
    <property type="match status" value="1"/>
</dbReference>
<feature type="transmembrane region" description="Helical" evidence="7">
    <location>
        <begin position="421"/>
        <end position="451"/>
    </location>
</feature>
<feature type="transmembrane region" description="Helical" evidence="7">
    <location>
        <begin position="174"/>
        <end position="197"/>
    </location>
</feature>
<dbReference type="SUPFAM" id="SSF161098">
    <property type="entry name" value="MetI-like"/>
    <property type="match status" value="2"/>
</dbReference>
<keyword evidence="4 7" id="KW-0812">Transmembrane</keyword>
<feature type="transmembrane region" description="Helical" evidence="7">
    <location>
        <begin position="350"/>
        <end position="370"/>
    </location>
</feature>
<keyword evidence="10" id="KW-1185">Reference proteome</keyword>
<keyword evidence="6 7" id="KW-0472">Membrane</keyword>
<dbReference type="InterPro" id="IPR035906">
    <property type="entry name" value="MetI-like_sf"/>
</dbReference>
<sequence length="509" mass="52198">MRERLVPAVLTPAVLIVAWQLSVWAGLFDFRYLPSPADIAISMGAQMRDGALTAAVGHTLSVTAAAGALALVVGTVFGVGLGLAPGARAWAEASIDVFRTVPAIMLIPVAVLTFGPSAGTVVVLAGYAALWPMVLNTAGAVTSVHPLQIDVARTLHLRRLATLRKIVLPASAPVWLVGARMSAILALLVTIVVEMVITPKGLGGAMVQALNALDPARMWAYAVVCGLIGTLVNLGFRAAYRALLPGHPSTIVSAPVTRAPVPALRGLLPLAAFLALWQVCGQPTSLSLPPPSQWFTALNKLMADGSLTPAIGHTLTTYLSGLALAAVVGGSVGAVIGASQPVNRALSPTLDFLAAIPGAALVPVLVLLLGPNVVSGIVAVATVVTWPIMLSTAAARRAILPVRLDVSRTIGLSPRRRWCKVVLPSLAPGMLLGMRVASSVALIIALLTDIFGSGAGIGRLLIVSQQHFDAAAAWGLLLVVGCIGYLSNVALAAATRVFSAGIRQVASAG</sequence>
<organism evidence="9 10">
    <name type="scientific">Mycolicibacterium iranicum</name>
    <name type="common">Mycobacterium iranicum</name>
    <dbReference type="NCBI Taxonomy" id="912594"/>
    <lineage>
        <taxon>Bacteria</taxon>
        <taxon>Bacillati</taxon>
        <taxon>Actinomycetota</taxon>
        <taxon>Actinomycetes</taxon>
        <taxon>Mycobacteriales</taxon>
        <taxon>Mycobacteriaceae</taxon>
        <taxon>Mycolicibacterium</taxon>
    </lineage>
</organism>
<comment type="subcellular location">
    <subcellularLocation>
        <location evidence="1 7">Cell membrane</location>
        <topology evidence="1 7">Multi-pass membrane protein</topology>
    </subcellularLocation>
</comment>
<protein>
    <submittedName>
        <fullName evidence="9">ABC transporter permease subunit</fullName>
    </submittedName>
</protein>
<evidence type="ECO:0000313" key="10">
    <source>
        <dbReference type="Proteomes" id="UP001084650"/>
    </source>
</evidence>
<dbReference type="Proteomes" id="UP001084650">
    <property type="component" value="Unassembled WGS sequence"/>
</dbReference>
<feature type="transmembrane region" description="Helical" evidence="7">
    <location>
        <begin position="218"/>
        <end position="240"/>
    </location>
</feature>
<evidence type="ECO:0000256" key="1">
    <source>
        <dbReference type="ARBA" id="ARBA00004651"/>
    </source>
</evidence>
<feature type="domain" description="ABC transmembrane type-1" evidence="8">
    <location>
        <begin position="56"/>
        <end position="240"/>
    </location>
</feature>
<comment type="similarity">
    <text evidence="7">Belongs to the binding-protein-dependent transport system permease family.</text>
</comment>